<dbReference type="Gene3D" id="3.40.50.150">
    <property type="entry name" value="Vaccinia Virus protein VP39"/>
    <property type="match status" value="1"/>
</dbReference>
<evidence type="ECO:0000256" key="1">
    <source>
        <dbReference type="ARBA" id="ARBA00022603"/>
    </source>
</evidence>
<dbReference type="EMBL" id="CADCTJ010001280">
    <property type="protein sequence ID" value="CAA9291922.1"/>
    <property type="molecule type" value="Genomic_DNA"/>
</dbReference>
<dbReference type="InterPro" id="IPR035094">
    <property type="entry name" value="EgtD"/>
</dbReference>
<dbReference type="PANTHER" id="PTHR43397:SF1">
    <property type="entry name" value="ERGOTHIONEINE BIOSYNTHESIS PROTEIN 1"/>
    <property type="match status" value="1"/>
</dbReference>
<accession>A0A6J4K0N1</accession>
<dbReference type="NCBIfam" id="TIGR03438">
    <property type="entry name" value="egtD_ergothio"/>
    <property type="match status" value="1"/>
</dbReference>
<keyword evidence="1" id="KW-0489">Methyltransferase</keyword>
<dbReference type="GO" id="GO:0008168">
    <property type="term" value="F:methyltransferase activity"/>
    <property type="evidence" value="ECO:0007669"/>
    <property type="project" value="UniProtKB-KW"/>
</dbReference>
<gene>
    <name evidence="4" type="ORF">AVDCRST_MAG95-4058</name>
</gene>
<dbReference type="PANTHER" id="PTHR43397">
    <property type="entry name" value="ERGOTHIONEINE BIOSYNTHESIS PROTEIN 1"/>
    <property type="match status" value="1"/>
</dbReference>
<keyword evidence="2" id="KW-0808">Transferase</keyword>
<dbReference type="InterPro" id="IPR019257">
    <property type="entry name" value="MeTrfase_dom"/>
</dbReference>
<dbReference type="InterPro" id="IPR029063">
    <property type="entry name" value="SAM-dependent_MTases_sf"/>
</dbReference>
<sequence>MKTDLYTSPVTNPLLTPENQAFAQDVIQGLSQNPKRLSSKYFYDGAGSRLFQKIMELPEYYLTRAETEIFTQQQAAITAQFAAGGPFNLVDLGAGDAAKTKILLHQLVQINAAFTYLPIDISVDALQDLNRSLARELPGLSVQPIAGDYFKSLEQLQNTSGQRKIVLFLGSNIGNFPAAEIRGFLQKLRQYMFAGDQILIGFDLKKDPHLIRRAYDDAAGVTAAFNFNLLHRINQTFGGNFELDHFQHFAEYNPLSGEMRSYLISTREQEVTLQNLDFTIGFKAWETIHTESSYKFSEAEIKSLAQEAGLHPRHLFTDANQYFANVLFDIE</sequence>
<evidence type="ECO:0000313" key="4">
    <source>
        <dbReference type="EMBL" id="CAA9291922.1"/>
    </source>
</evidence>
<dbReference type="AlphaFoldDB" id="A0A6J4K0N1"/>
<dbReference type="PIRSF" id="PIRSF018005">
    <property type="entry name" value="UCP018005"/>
    <property type="match status" value="1"/>
</dbReference>
<dbReference type="GO" id="GO:0032259">
    <property type="term" value="P:methylation"/>
    <property type="evidence" value="ECO:0007669"/>
    <property type="project" value="UniProtKB-KW"/>
</dbReference>
<organism evidence="4">
    <name type="scientific">uncultured Adhaeribacter sp</name>
    <dbReference type="NCBI Taxonomy" id="448109"/>
    <lineage>
        <taxon>Bacteria</taxon>
        <taxon>Pseudomonadati</taxon>
        <taxon>Bacteroidota</taxon>
        <taxon>Cytophagia</taxon>
        <taxon>Cytophagales</taxon>
        <taxon>Hymenobacteraceae</taxon>
        <taxon>Adhaeribacter</taxon>
        <taxon>environmental samples</taxon>
    </lineage>
</organism>
<protein>
    <recommendedName>
        <fullName evidence="3">Histidine-specific methyltransferase SAM-dependent domain-containing protein</fullName>
    </recommendedName>
</protein>
<proteinExistence type="predicted"/>
<dbReference type="Pfam" id="PF10017">
    <property type="entry name" value="Methyltransf_33"/>
    <property type="match status" value="1"/>
</dbReference>
<dbReference type="InterPro" id="IPR051128">
    <property type="entry name" value="EgtD_Methyltrsf_superfamily"/>
</dbReference>
<evidence type="ECO:0000259" key="3">
    <source>
        <dbReference type="Pfam" id="PF10017"/>
    </source>
</evidence>
<dbReference type="InterPro" id="IPR017804">
    <property type="entry name" value="MeTrfase_EgtD-like"/>
</dbReference>
<feature type="domain" description="Histidine-specific methyltransferase SAM-dependent" evidence="3">
    <location>
        <begin position="22"/>
        <end position="328"/>
    </location>
</feature>
<evidence type="ECO:0000256" key="2">
    <source>
        <dbReference type="ARBA" id="ARBA00022679"/>
    </source>
</evidence>
<reference evidence="4" key="1">
    <citation type="submission" date="2020-02" db="EMBL/GenBank/DDBJ databases">
        <authorList>
            <person name="Meier V. D."/>
        </authorList>
    </citation>
    <scope>NUCLEOTIDE SEQUENCE</scope>
    <source>
        <strain evidence="4">AVDCRST_MAG95</strain>
    </source>
</reference>
<dbReference type="SUPFAM" id="SSF53335">
    <property type="entry name" value="S-adenosyl-L-methionine-dependent methyltransferases"/>
    <property type="match status" value="1"/>
</dbReference>
<name>A0A6J4K0N1_9BACT</name>